<keyword evidence="3" id="KW-1003">Cell membrane</keyword>
<feature type="transmembrane region" description="Helical" evidence="7">
    <location>
        <begin position="498"/>
        <end position="516"/>
    </location>
</feature>
<dbReference type="Proteomes" id="UP001157440">
    <property type="component" value="Unassembled WGS sequence"/>
</dbReference>
<organism evidence="8 9">
    <name type="scientific">Methylobacterium tardum</name>
    <dbReference type="NCBI Taxonomy" id="374432"/>
    <lineage>
        <taxon>Bacteria</taxon>
        <taxon>Pseudomonadati</taxon>
        <taxon>Pseudomonadota</taxon>
        <taxon>Alphaproteobacteria</taxon>
        <taxon>Hyphomicrobiales</taxon>
        <taxon>Methylobacteriaceae</taxon>
        <taxon>Methylobacterium</taxon>
    </lineage>
</organism>
<evidence type="ECO:0000256" key="1">
    <source>
        <dbReference type="ARBA" id="ARBA00004651"/>
    </source>
</evidence>
<feature type="transmembrane region" description="Helical" evidence="7">
    <location>
        <begin position="414"/>
        <end position="437"/>
    </location>
</feature>
<dbReference type="GO" id="GO:0022857">
    <property type="term" value="F:transmembrane transporter activity"/>
    <property type="evidence" value="ECO:0007669"/>
    <property type="project" value="InterPro"/>
</dbReference>
<accession>A0AA37TCL2</accession>
<dbReference type="EMBL" id="BSPL01000017">
    <property type="protein sequence ID" value="GLS70790.1"/>
    <property type="molecule type" value="Genomic_DNA"/>
</dbReference>
<feature type="transmembrane region" description="Helical" evidence="7">
    <location>
        <begin position="443"/>
        <end position="462"/>
    </location>
</feature>
<proteinExistence type="predicted"/>
<keyword evidence="5 7" id="KW-1133">Transmembrane helix</keyword>
<evidence type="ECO:0000256" key="7">
    <source>
        <dbReference type="SAM" id="Phobius"/>
    </source>
</evidence>
<feature type="transmembrane region" description="Helical" evidence="7">
    <location>
        <begin position="25"/>
        <end position="46"/>
    </location>
</feature>
<evidence type="ECO:0000256" key="6">
    <source>
        <dbReference type="ARBA" id="ARBA00023136"/>
    </source>
</evidence>
<dbReference type="AlphaFoldDB" id="A0AA37TCL2"/>
<evidence type="ECO:0000256" key="2">
    <source>
        <dbReference type="ARBA" id="ARBA00022448"/>
    </source>
</evidence>
<keyword evidence="2" id="KW-0813">Transport</keyword>
<evidence type="ECO:0000256" key="5">
    <source>
        <dbReference type="ARBA" id="ARBA00022989"/>
    </source>
</evidence>
<dbReference type="Pfam" id="PF04632">
    <property type="entry name" value="FUSC"/>
    <property type="match status" value="1"/>
</dbReference>
<evidence type="ECO:0000313" key="8">
    <source>
        <dbReference type="EMBL" id="GLS70790.1"/>
    </source>
</evidence>
<evidence type="ECO:0000313" key="9">
    <source>
        <dbReference type="Proteomes" id="UP001157440"/>
    </source>
</evidence>
<dbReference type="PANTHER" id="PTHR30509">
    <property type="entry name" value="P-HYDROXYBENZOIC ACID EFFLUX PUMP SUBUNIT-RELATED"/>
    <property type="match status" value="1"/>
</dbReference>
<evidence type="ECO:0000256" key="4">
    <source>
        <dbReference type="ARBA" id="ARBA00022692"/>
    </source>
</evidence>
<comment type="caution">
    <text evidence="8">The sequence shown here is derived from an EMBL/GenBank/DDBJ whole genome shotgun (WGS) entry which is preliminary data.</text>
</comment>
<protein>
    <submittedName>
        <fullName evidence="8">Membrane protein</fullName>
    </submittedName>
</protein>
<feature type="transmembrane region" description="Helical" evidence="7">
    <location>
        <begin position="99"/>
        <end position="119"/>
    </location>
</feature>
<dbReference type="InterPro" id="IPR006726">
    <property type="entry name" value="PHBA_efflux_AaeB/fusaric-R"/>
</dbReference>
<evidence type="ECO:0000256" key="3">
    <source>
        <dbReference type="ARBA" id="ARBA00022475"/>
    </source>
</evidence>
<dbReference type="PANTHER" id="PTHR30509:SF9">
    <property type="entry name" value="MULTIDRUG RESISTANCE PROTEIN MDTO"/>
    <property type="match status" value="1"/>
</dbReference>
<feature type="transmembrane region" description="Helical" evidence="7">
    <location>
        <begin position="148"/>
        <end position="170"/>
    </location>
</feature>
<keyword evidence="6 7" id="KW-0472">Membrane</keyword>
<gene>
    <name evidence="8" type="ORF">GCM10007890_28030</name>
</gene>
<sequence length="674" mass="71512">MSEARLSRFNRLLDRLDAVVPQPQAWFFALRIWIAMMLALYVAFWLQLESASSAAVSVAILAQPKRGQAISKAIYRFLGTILGGVISIVFAAAFGQDRVLMLVCFTAWLSLCVFVAQYLQDTRAYGAMLSGYTVAIIAISNIDTPQNVFDAAVSRVAAIAVAITAITFINDALASPSTWRGLLPPIATALRSAKVFARQALRDGDPGPEKALDLIRMTAPLRADASAIAGELDDGPQRAAGARSAIAALYATMAASRNFAIAARDAGPDRPAIAEARSICARLVADDGASVDNSAFAEARGRLRALIEAAVRDGRRSLDEVLTLQRARDLATALMFAQDGLNALRNGHRPLRDVRLPTHRDFPVAFRGAARVALAFALTAALFVGLGWPATTYALVQVAAMGAMSSVNPDPLKYANGVVIGIPLAGLAAGLILLLTLPTVNGFPILALAVAPVVFAACFLILNPPTASIGFILLVYFPVLLSPGNPQSFDAQTFFGNFAQMTIVAVILATTVRVILPIRPDQARAYAFDSAIRDVRSALVGAGGDAVDRTSLNSDRIFQYAQINAGPDIVRARRLKLAFAIAHLEASAARAHDQLRAFHRDAVLQTASAQARAALAGGTVGDIEAAAQALLRAVRDADASQSLPVARAVSDLVAVARVMARHKRFLQTIAHPET</sequence>
<reference evidence="9" key="1">
    <citation type="journal article" date="2019" name="Int. J. Syst. Evol. Microbiol.">
        <title>The Global Catalogue of Microorganisms (GCM) 10K type strain sequencing project: providing services to taxonomists for standard genome sequencing and annotation.</title>
        <authorList>
            <consortium name="The Broad Institute Genomics Platform"/>
            <consortium name="The Broad Institute Genome Sequencing Center for Infectious Disease"/>
            <person name="Wu L."/>
            <person name="Ma J."/>
        </authorList>
    </citation>
    <scope>NUCLEOTIDE SEQUENCE [LARGE SCALE GENOMIC DNA]</scope>
    <source>
        <strain evidence="9">NBRC 103632</strain>
    </source>
</reference>
<keyword evidence="9" id="KW-1185">Reference proteome</keyword>
<name>A0AA37TCL2_9HYPH</name>
<feature type="transmembrane region" description="Helical" evidence="7">
    <location>
        <begin position="73"/>
        <end position="93"/>
    </location>
</feature>
<dbReference type="RefSeq" id="WP_283214887.1">
    <property type="nucleotide sequence ID" value="NZ_BPQZ01000023.1"/>
</dbReference>
<feature type="transmembrane region" description="Helical" evidence="7">
    <location>
        <begin position="124"/>
        <end position="142"/>
    </location>
</feature>
<dbReference type="GO" id="GO:0005886">
    <property type="term" value="C:plasma membrane"/>
    <property type="evidence" value="ECO:0007669"/>
    <property type="project" value="UniProtKB-SubCell"/>
</dbReference>
<keyword evidence="4 7" id="KW-0812">Transmembrane</keyword>
<comment type="subcellular location">
    <subcellularLocation>
        <location evidence="1">Cell membrane</location>
        <topology evidence="1">Multi-pass membrane protein</topology>
    </subcellularLocation>
</comment>